<dbReference type="InterPro" id="IPR011110">
    <property type="entry name" value="Reg_prop"/>
</dbReference>
<dbReference type="SUPFAM" id="SSF53474">
    <property type="entry name" value="alpha/beta-Hydrolases"/>
    <property type="match status" value="1"/>
</dbReference>
<dbReference type="NCBIfam" id="TIGR04183">
    <property type="entry name" value="Por_Secre_tail"/>
    <property type="match status" value="1"/>
</dbReference>
<name>A0A5C8K9Z9_9BACT</name>
<dbReference type="Proteomes" id="UP000321926">
    <property type="component" value="Unassembled WGS sequence"/>
</dbReference>
<organism evidence="3 4">
    <name type="scientific">Pontibacter qinzhouensis</name>
    <dbReference type="NCBI Taxonomy" id="2603253"/>
    <lineage>
        <taxon>Bacteria</taxon>
        <taxon>Pseudomonadati</taxon>
        <taxon>Bacteroidota</taxon>
        <taxon>Cytophagia</taxon>
        <taxon>Cytophagales</taxon>
        <taxon>Hymenobacteraceae</taxon>
        <taxon>Pontibacter</taxon>
    </lineage>
</organism>
<dbReference type="InterPro" id="IPR029058">
    <property type="entry name" value="AB_hydrolase_fold"/>
</dbReference>
<feature type="domain" description="Secretion system C-terminal sorting" evidence="2">
    <location>
        <begin position="1274"/>
        <end position="1345"/>
    </location>
</feature>
<protein>
    <submittedName>
        <fullName evidence="3">T9SS type A sorting domain-containing protein</fullName>
    </submittedName>
</protein>
<dbReference type="InterPro" id="IPR015943">
    <property type="entry name" value="WD40/YVTN_repeat-like_dom_sf"/>
</dbReference>
<sequence length="1347" mass="144255">MKKQLLKPARCLWLLIFYAVMVNVYAQEQLNVQVISQATTPALPSNVFQRIEVDGKGHIWAGTNGQGIVKFNPYTQNPDSIVFTAFTTHQVRAITRDSKGDIWAGSAASGVQANTGAIRKFEKGNTNAVTSYNIVGVDYPIVSRLIYDLAEGPGGTMWAAHGQTTTGTVVTEGGLGRFDGEKWQRITAGLPASDRRVLAVGRVGDKVWAGVDRACRNGNCTAPYLAEYSQNGDFVKIVSEGLPFSNAGGALPRVIFNDSKGRVWVGLSTGTGVVAVYENDTWTVIDNAITQLPVGTAVNFSSIKEDRAGHIYVGTTAGLLKLKGLNYSEKSDWALYSTESGLPANFINGIALDDSGDMWLATSGGIVKVMLGGIEILDPNPELIDVTNGALLTRIDYVAELKTKRVGAATDGVTKLILRVKTDKKLTFVIRSIFTGEGTIHALADPGKKGTNTLEPVEVEPQVTSGGVSYVAVVYTAPESWGNNGAESKRSIKVEAYETDNPAKSEEVEIILKKAPVVLIHGMWSDMHAWKDGGFERYLKLNKYDNIQFADYSTDSYSTFDPNTSGKYDWLSRPLGVLALQSAISDGIDQYRKENIAVTQADVVAHSLGGLMTRSMIAQDYYVKNDYRDFTNFYEGTVHKLITLGTPHKGSPFGEFVWEKSFESAILRGEGGLSQIPVSQFFERFGPGKIGTVHKDFSPSSKAFQNLKVTKVKTHAIYSSYKPDATESYYALAALVRTLALNRTNHEDLFKEENDLIVKVSSQKGGLAEKYTTRFDSHIHSSIPVASKVGRDKAQTASLAVQSRVVALLQTNDTTLFAKSIPLSYDPAKPDNERVGVQAAPAHTMPANQRAAAATGYIQISTSAQGRILKYGSSAPVTLTVLPKEDAKIVSAVIMVEGIGILAVPETAPYAVTFNLPTNTPIGKVGVAALARDEDGTLMADTTSIYIQSDLPFINFEVVPGRVTLNASESKMPLFVSASVKVEQDTTYLNLTNKASGTTYTATKGIVRVSEDGLVAAEAVGSDVIEVKNGTNTYLVPVTVTAICAVIKPVITQNGNTLTSSSDAGNQWFLDNAMIVGATAKEYVATQSGSYTVRATVGCPGPMSDAVRVTTAKQEQAITFATIPDKTVGDAPFALAASTSSGLPVSYTLVSGPATLAGNVVTVTGEGTVTVKALQDGNEAYSPAPEVTTSFCVTPAKPAITESGNTLTSSSQTGNKWYRNATLLPGAMANTYTATEAGVYTVQVTGSCGVSAMSEALTLTITSAAEELSKLLLVYPNPAQERVRVELPDNLPWANLMLYSAQGKVVLQAEGNNKTAVILDVKQLPKGLYFLQIQTSKGVLFKKLMLE</sequence>
<evidence type="ECO:0000259" key="1">
    <source>
        <dbReference type="Pfam" id="PF05057"/>
    </source>
</evidence>
<gene>
    <name evidence="3" type="ORF">FVR03_09565</name>
</gene>
<accession>A0A5C8K9Z9</accession>
<dbReference type="InterPro" id="IPR026444">
    <property type="entry name" value="Secre_tail"/>
</dbReference>
<dbReference type="InterPro" id="IPR007751">
    <property type="entry name" value="DUF676_lipase-like"/>
</dbReference>
<dbReference type="Pfam" id="PF05057">
    <property type="entry name" value="DUF676"/>
    <property type="match status" value="1"/>
</dbReference>
<evidence type="ECO:0000259" key="2">
    <source>
        <dbReference type="Pfam" id="PF18962"/>
    </source>
</evidence>
<dbReference type="Gene3D" id="2.130.10.10">
    <property type="entry name" value="YVTN repeat-like/Quinoprotein amine dehydrogenase"/>
    <property type="match status" value="2"/>
</dbReference>
<evidence type="ECO:0000313" key="3">
    <source>
        <dbReference type="EMBL" id="TXK47434.1"/>
    </source>
</evidence>
<dbReference type="OrthoDB" id="9797097at2"/>
<reference evidence="3 4" key="1">
    <citation type="submission" date="2019-08" db="EMBL/GenBank/DDBJ databases">
        <authorList>
            <person name="Shi S."/>
        </authorList>
    </citation>
    <scope>NUCLEOTIDE SEQUENCE [LARGE SCALE GENOMIC DNA]</scope>
    <source>
        <strain evidence="3 4">GY10130</strain>
    </source>
</reference>
<dbReference type="EMBL" id="VRTY01000029">
    <property type="protein sequence ID" value="TXK47434.1"/>
    <property type="molecule type" value="Genomic_DNA"/>
</dbReference>
<keyword evidence="4" id="KW-1185">Reference proteome</keyword>
<evidence type="ECO:0000313" key="4">
    <source>
        <dbReference type="Proteomes" id="UP000321926"/>
    </source>
</evidence>
<dbReference type="Gene3D" id="3.40.50.1820">
    <property type="entry name" value="alpha/beta hydrolase"/>
    <property type="match status" value="1"/>
</dbReference>
<proteinExistence type="predicted"/>
<dbReference type="Pfam" id="PF07494">
    <property type="entry name" value="Reg_prop"/>
    <property type="match status" value="1"/>
</dbReference>
<dbReference type="Pfam" id="PF18962">
    <property type="entry name" value="Por_Secre_tail"/>
    <property type="match status" value="1"/>
</dbReference>
<feature type="domain" description="DUF676" evidence="1">
    <location>
        <begin position="517"/>
        <end position="653"/>
    </location>
</feature>
<dbReference type="SUPFAM" id="SSF63829">
    <property type="entry name" value="Calcium-dependent phosphotriesterase"/>
    <property type="match status" value="2"/>
</dbReference>
<comment type="caution">
    <text evidence="3">The sequence shown here is derived from an EMBL/GenBank/DDBJ whole genome shotgun (WGS) entry which is preliminary data.</text>
</comment>
<dbReference type="RefSeq" id="WP_147921518.1">
    <property type="nucleotide sequence ID" value="NZ_VRTY01000029.1"/>
</dbReference>